<dbReference type="EMBL" id="JBBVGT010000002">
    <property type="protein sequence ID" value="MFB5946153.1"/>
    <property type="molecule type" value="Genomic_DNA"/>
</dbReference>
<dbReference type="NCBIfam" id="TIGR01133">
    <property type="entry name" value="murG"/>
    <property type="match status" value="1"/>
</dbReference>
<comment type="catalytic activity">
    <reaction evidence="10">
        <text>di-trans,octa-cis-undecaprenyl diphospho-N-acetyl-alpha-D-muramoyl-L-alanyl-D-glutamyl-meso-2,6-diaminopimeloyl-D-alanyl-D-alanine + UDP-N-acetyl-alpha-D-glucosamine = di-trans,octa-cis-undecaprenyl diphospho-[N-acetyl-alpha-D-glucosaminyl-(1-&gt;4)]-N-acetyl-alpha-D-muramoyl-L-alanyl-D-glutamyl-meso-2,6-diaminopimeloyl-D-alanyl-D-alanine + UDP + H(+)</text>
        <dbReference type="Rhea" id="RHEA:31227"/>
        <dbReference type="ChEBI" id="CHEBI:15378"/>
        <dbReference type="ChEBI" id="CHEBI:57705"/>
        <dbReference type="ChEBI" id="CHEBI:58223"/>
        <dbReference type="ChEBI" id="CHEBI:61387"/>
        <dbReference type="ChEBI" id="CHEBI:61388"/>
        <dbReference type="EC" id="2.4.1.227"/>
    </reaction>
</comment>
<comment type="subcellular location">
    <subcellularLocation>
        <location evidence="10">Cell membrane</location>
        <topology evidence="10">Peripheral membrane protein</topology>
        <orientation evidence="10">Cytoplasmic side</orientation>
    </subcellularLocation>
</comment>
<dbReference type="Pfam" id="PF03033">
    <property type="entry name" value="Glyco_transf_28"/>
    <property type="match status" value="1"/>
</dbReference>
<proteinExistence type="inferred from homology"/>
<comment type="caution">
    <text evidence="10">Lacks conserved residue(s) required for the propagation of feature annotation.</text>
</comment>
<evidence type="ECO:0000256" key="3">
    <source>
        <dbReference type="ARBA" id="ARBA00022676"/>
    </source>
</evidence>
<dbReference type="InterPro" id="IPR006009">
    <property type="entry name" value="GlcNAc_MurG"/>
</dbReference>
<evidence type="ECO:0000256" key="7">
    <source>
        <dbReference type="ARBA" id="ARBA00023136"/>
    </source>
</evidence>
<feature type="binding site" evidence="10">
    <location>
        <position position="127"/>
    </location>
    <ligand>
        <name>UDP-N-acetyl-alpha-D-glucosamine</name>
        <dbReference type="ChEBI" id="CHEBI:57705"/>
    </ligand>
</feature>
<evidence type="ECO:0000256" key="2">
    <source>
        <dbReference type="ARBA" id="ARBA00022618"/>
    </source>
</evidence>
<dbReference type="EC" id="2.4.1.227" evidence="10"/>
<accession>A0ABV5CF16</accession>
<feature type="binding site" evidence="10">
    <location>
        <position position="200"/>
    </location>
    <ligand>
        <name>UDP-N-acetyl-alpha-D-glucosamine</name>
        <dbReference type="ChEBI" id="CHEBI:57705"/>
    </ligand>
</feature>
<evidence type="ECO:0000256" key="10">
    <source>
        <dbReference type="HAMAP-Rule" id="MF_00033"/>
    </source>
</evidence>
<dbReference type="InterPro" id="IPR007235">
    <property type="entry name" value="Glyco_trans_28_C"/>
</dbReference>
<evidence type="ECO:0000256" key="9">
    <source>
        <dbReference type="ARBA" id="ARBA00023316"/>
    </source>
</evidence>
<sequence length="371" mass="41116">MNGKRIIISGGGTGGHIFPAVSIANALKRIAPDTEILFVGALGRMEMERVPAAGYQIIGLDIQGFNRSSLLKNLKLPVKLLKSLWRAKEILRDFKPHMAVGVGGYASGPLLHAAGTMKVPYIIQEQNSYAGVTNKRLAKKAEKIFVAFENMDRFFPNEKIVLAGNPIRKESVAIEGKRYEALDYFDLSADRKTVLVVGGSLGSDTMNKSVFGAIDRIVEQNLQVIWQCGKYYFESYREKVEERYRSYIKIYPFMERMDYAYAAADVIVSRAGAGTISELCVVGKPVVLVPSPNVAEDHQTVNAKSLVNRGAALMVSDSRAEEELFDQVIDLISDRELCERLVTEIKKMAIVDADVVIAKEVLKLADKNGYR</sequence>
<dbReference type="HAMAP" id="MF_00033">
    <property type="entry name" value="MurG"/>
    <property type="match status" value="1"/>
</dbReference>
<evidence type="ECO:0000259" key="12">
    <source>
        <dbReference type="Pfam" id="PF04101"/>
    </source>
</evidence>
<dbReference type="GO" id="GO:0016757">
    <property type="term" value="F:glycosyltransferase activity"/>
    <property type="evidence" value="ECO:0007669"/>
    <property type="project" value="UniProtKB-KW"/>
</dbReference>
<keyword evidence="7 10" id="KW-0472">Membrane</keyword>
<evidence type="ECO:0000256" key="1">
    <source>
        <dbReference type="ARBA" id="ARBA00022475"/>
    </source>
</evidence>
<evidence type="ECO:0000313" key="13">
    <source>
        <dbReference type="EMBL" id="MFB5946153.1"/>
    </source>
</evidence>
<feature type="domain" description="Glycosyl transferase family 28 C-terminal" evidence="12">
    <location>
        <begin position="193"/>
        <end position="336"/>
    </location>
</feature>
<feature type="domain" description="Glycosyltransferase family 28 N-terminal" evidence="11">
    <location>
        <begin position="6"/>
        <end position="145"/>
    </location>
</feature>
<organism evidence="13 14">
    <name type="scientific">Albibacterium profundi</name>
    <dbReference type="NCBI Taxonomy" id="3134906"/>
    <lineage>
        <taxon>Bacteria</taxon>
        <taxon>Pseudomonadati</taxon>
        <taxon>Bacteroidota</taxon>
        <taxon>Sphingobacteriia</taxon>
        <taxon>Sphingobacteriales</taxon>
        <taxon>Sphingobacteriaceae</taxon>
        <taxon>Albibacterium</taxon>
    </lineage>
</organism>
<comment type="pathway">
    <text evidence="10">Cell wall biogenesis; peptidoglycan biosynthesis.</text>
</comment>
<keyword evidence="14" id="KW-1185">Reference proteome</keyword>
<dbReference type="Proteomes" id="UP001580928">
    <property type="component" value="Unassembled WGS sequence"/>
</dbReference>
<feature type="binding site" evidence="10">
    <location>
        <begin position="13"/>
        <end position="15"/>
    </location>
    <ligand>
        <name>UDP-N-acetyl-alpha-D-glucosamine</name>
        <dbReference type="ChEBI" id="CHEBI:57705"/>
    </ligand>
</feature>
<dbReference type="RefSeq" id="WP_375557682.1">
    <property type="nucleotide sequence ID" value="NZ_JBBVGT010000002.1"/>
</dbReference>
<keyword evidence="1 10" id="KW-1003">Cell membrane</keyword>
<dbReference type="Gene3D" id="3.40.50.2000">
    <property type="entry name" value="Glycogen Phosphorylase B"/>
    <property type="match status" value="2"/>
</dbReference>
<keyword evidence="9 10" id="KW-0961">Cell wall biogenesis/degradation</keyword>
<dbReference type="SUPFAM" id="SSF53756">
    <property type="entry name" value="UDP-Glycosyltransferase/glycogen phosphorylase"/>
    <property type="match status" value="1"/>
</dbReference>
<dbReference type="PANTHER" id="PTHR21015:SF22">
    <property type="entry name" value="GLYCOSYLTRANSFERASE"/>
    <property type="match status" value="1"/>
</dbReference>
<keyword evidence="6 10" id="KW-0573">Peptidoglycan synthesis</keyword>
<evidence type="ECO:0000313" key="14">
    <source>
        <dbReference type="Proteomes" id="UP001580928"/>
    </source>
</evidence>
<reference evidence="13 14" key="1">
    <citation type="submission" date="2024-04" db="EMBL/GenBank/DDBJ databases">
        <title>Albibacterium profundi sp. nov., isolated from sediment of the Challenger Deep of Mariana Trench.</title>
        <authorList>
            <person name="Wang Y."/>
        </authorList>
    </citation>
    <scope>NUCLEOTIDE SEQUENCE [LARGE SCALE GENOMIC DNA]</scope>
    <source>
        <strain evidence="13 14">RHL897</strain>
    </source>
</reference>
<dbReference type="PANTHER" id="PTHR21015">
    <property type="entry name" value="UDP-N-ACETYLGLUCOSAMINE--N-ACETYLMURAMYL-(PENTAPEPTIDE) PYROPHOSPHORYL-UNDECAPRENOL N-ACETYLGLUCOSAMINE TRANSFERASE 1"/>
    <property type="match status" value="1"/>
</dbReference>
<keyword evidence="5 10" id="KW-0133">Cell shape</keyword>
<keyword evidence="4 10" id="KW-0808">Transferase</keyword>
<feature type="binding site" evidence="10">
    <location>
        <position position="168"/>
    </location>
    <ligand>
        <name>UDP-N-acetyl-alpha-D-glucosamine</name>
        <dbReference type="ChEBI" id="CHEBI:57705"/>
    </ligand>
</feature>
<dbReference type="CDD" id="cd03785">
    <property type="entry name" value="GT28_MurG"/>
    <property type="match status" value="1"/>
</dbReference>
<evidence type="ECO:0000256" key="5">
    <source>
        <dbReference type="ARBA" id="ARBA00022960"/>
    </source>
</evidence>
<comment type="similarity">
    <text evidence="10">Belongs to the glycosyltransferase 28 family. MurG subfamily.</text>
</comment>
<evidence type="ECO:0000256" key="8">
    <source>
        <dbReference type="ARBA" id="ARBA00023306"/>
    </source>
</evidence>
<protein>
    <recommendedName>
        <fullName evidence="10">UDP-N-acetylglucosamine--N-acetylmuramyl-(pentapeptide) pyrophosphoryl-undecaprenol N-acetylglucosamine transferase</fullName>
        <ecNumber evidence="10">2.4.1.227</ecNumber>
    </recommendedName>
    <alternativeName>
        <fullName evidence="10">Undecaprenyl-PP-MurNAc-pentapeptide-UDPGlcNAc GlcNAc transferase</fullName>
    </alternativeName>
</protein>
<comment type="function">
    <text evidence="10">Cell wall formation. Catalyzes the transfer of a GlcNAc subunit on undecaprenyl-pyrophosphoryl-MurNAc-pentapeptide (lipid intermediate I) to form undecaprenyl-pyrophosphoryl-MurNAc-(pentapeptide)GlcNAc (lipid intermediate II).</text>
</comment>
<evidence type="ECO:0000259" key="11">
    <source>
        <dbReference type="Pfam" id="PF03033"/>
    </source>
</evidence>
<dbReference type="Pfam" id="PF04101">
    <property type="entry name" value="Glyco_tran_28_C"/>
    <property type="match status" value="1"/>
</dbReference>
<feature type="binding site" evidence="10">
    <location>
        <position position="299"/>
    </location>
    <ligand>
        <name>UDP-N-acetyl-alpha-D-glucosamine</name>
        <dbReference type="ChEBI" id="CHEBI:57705"/>
    </ligand>
</feature>
<dbReference type="InterPro" id="IPR004276">
    <property type="entry name" value="GlycoTrans_28_N"/>
</dbReference>
<evidence type="ECO:0000256" key="6">
    <source>
        <dbReference type="ARBA" id="ARBA00022984"/>
    </source>
</evidence>
<keyword evidence="3 10" id="KW-0328">Glycosyltransferase</keyword>
<keyword evidence="2 10" id="KW-0132">Cell division</keyword>
<evidence type="ECO:0000256" key="4">
    <source>
        <dbReference type="ARBA" id="ARBA00022679"/>
    </source>
</evidence>
<gene>
    <name evidence="10 13" type="primary">murG</name>
    <name evidence="13" type="ORF">WKR92_09945</name>
</gene>
<name>A0ABV5CF16_9SPHI</name>
<keyword evidence="8 10" id="KW-0131">Cell cycle</keyword>
<comment type="caution">
    <text evidence="13">The sequence shown here is derived from an EMBL/GenBank/DDBJ whole genome shotgun (WGS) entry which is preliminary data.</text>
</comment>